<evidence type="ECO:0000259" key="2">
    <source>
        <dbReference type="Pfam" id="PF13538"/>
    </source>
</evidence>
<dbReference type="GeneID" id="9345969"/>
<dbReference type="Pfam" id="PF13245">
    <property type="entry name" value="AAA_19"/>
    <property type="match status" value="1"/>
</dbReference>
<dbReference type="InterPro" id="IPR011528">
    <property type="entry name" value="NERD"/>
</dbReference>
<dbReference type="PANTHER" id="PTHR11070">
    <property type="entry name" value="UVRD / RECB / PCRA DNA HELICASE FAMILY MEMBER"/>
    <property type="match status" value="1"/>
</dbReference>
<dbReference type="KEGG" id="mev:Metev_0352"/>
<dbReference type="GO" id="GO:0005829">
    <property type="term" value="C:cytosol"/>
    <property type="evidence" value="ECO:0007669"/>
    <property type="project" value="TreeGrafter"/>
</dbReference>
<dbReference type="GO" id="GO:0043138">
    <property type="term" value="F:3'-5' DNA helicase activity"/>
    <property type="evidence" value="ECO:0007669"/>
    <property type="project" value="TreeGrafter"/>
</dbReference>
<dbReference type="Proteomes" id="UP000000391">
    <property type="component" value="Chromosome"/>
</dbReference>
<keyword evidence="4" id="KW-1185">Reference proteome</keyword>
<dbReference type="Pfam" id="PF08378">
    <property type="entry name" value="NERD"/>
    <property type="match status" value="1"/>
</dbReference>
<evidence type="ECO:0000313" key="4">
    <source>
        <dbReference type="Proteomes" id="UP000000391"/>
    </source>
</evidence>
<accession>D7E6Q5</accession>
<dbReference type="GO" id="GO:0003677">
    <property type="term" value="F:DNA binding"/>
    <property type="evidence" value="ECO:0007669"/>
    <property type="project" value="InterPro"/>
</dbReference>
<evidence type="ECO:0000259" key="1">
    <source>
        <dbReference type="Pfam" id="PF08378"/>
    </source>
</evidence>
<gene>
    <name evidence="3" type="ordered locus">Metev_0352</name>
</gene>
<dbReference type="InterPro" id="IPR027785">
    <property type="entry name" value="UvrD-like_helicase_C"/>
</dbReference>
<dbReference type="Pfam" id="PF13538">
    <property type="entry name" value="UvrD_C_2"/>
    <property type="match status" value="1"/>
</dbReference>
<dbReference type="RefSeq" id="WP_013193845.1">
    <property type="nucleotide sequence ID" value="NC_014253.1"/>
</dbReference>
<dbReference type="InterPro" id="IPR000212">
    <property type="entry name" value="DNA_helicase_UvrD/REP"/>
</dbReference>
<reference evidence="3 4" key="1">
    <citation type="submission" date="2010-06" db="EMBL/GenBank/DDBJ databases">
        <title>Complete sequence chromosome of Methanohalobium evestigatum Z-7303.</title>
        <authorList>
            <consortium name="US DOE Joint Genome Institute"/>
            <person name="Lucas S."/>
            <person name="Copeland A."/>
            <person name="Lapidus A."/>
            <person name="Cheng J.-F."/>
            <person name="Bruce D."/>
            <person name="Goodwin L."/>
            <person name="Pitluck S."/>
            <person name="Saunders E."/>
            <person name="Detter J.C."/>
            <person name="Han C."/>
            <person name="Tapia R."/>
            <person name="Land M."/>
            <person name="Hauser L."/>
            <person name="Kyrpides N."/>
            <person name="Mikhailova N."/>
            <person name="Sieprawska-Lupa M."/>
            <person name="Whitman W.B."/>
            <person name="Anderson I."/>
            <person name="Woyke T."/>
        </authorList>
    </citation>
    <scope>NUCLEOTIDE SEQUENCE [LARGE SCALE GENOMIC DNA]</scope>
    <source>
        <strain evidence="4">ATCC BAA-1072 / DSM 3721 / NBRC 107634 / OCM 161 / Z-7303</strain>
    </source>
</reference>
<name>D7E6Q5_METEZ</name>
<dbReference type="HOGENOM" id="CLU_028798_0_0_2"/>
<sequence>MNSGLTVIPSDLSSLRYGERKVANKIKQIYSDVDWKAYLYVQPSISNLEPDFILIDEYKGISIIEVKDWSLDKIDISKLNPAEVFVSGHRRENPFSKANTYFNTVKNRLQKEPELIDEDYSLKYQVYSNLVFTNMQSEDLELIEPYIFKPPARCLTSDNLNDLTFEELFGDDTRYIDDHDFNRIRSVFFPEIQVNSRQKEIWEFHRNNTKDNSIIKTLDTDQEKFSKRIPYGHYMVSGVPGSGKTVILVARAVHLARENPEWNILILTYNRSLKSKLKNILKSMHKDLDNMGVNYENIEISSFHKTAMKVANETTIPKPTPDNYWDELLPYKAINNVESMYDAVLIDEYQDFHNIWLKLCLKLCRKHEYKGEYTENLFLAGDRLQSIYNPSTHNWKSLGIHIRGRSKLLKTSYRSGSTHINLALEYLMKNSNTRSEVEKFYEGKDGICCNYDTENNVDFLNGDFREINDYLKSLIYESQYNPEDILVLLPFKNLRDKLYRYLDEDLQKMAEVSKNISDNLMTITTYHSSKGVECKVCVLAEVDKLENSKMDNTKYTKLLYVGMTRASEKVMIQSSHPENGTIFNELLNCYNDLMDDEVEVENQDVDTEKSTDGVTSEKRGIWSRIRKLSR</sequence>
<dbReference type="STRING" id="644295.Metev_0352"/>
<dbReference type="GO" id="GO:0005524">
    <property type="term" value="F:ATP binding"/>
    <property type="evidence" value="ECO:0007669"/>
    <property type="project" value="InterPro"/>
</dbReference>
<feature type="domain" description="NERD" evidence="1">
    <location>
        <begin position="17"/>
        <end position="132"/>
    </location>
</feature>
<dbReference type="InterPro" id="IPR027417">
    <property type="entry name" value="P-loop_NTPase"/>
</dbReference>
<protein>
    <submittedName>
        <fullName evidence="3">Uncharacterized protein</fullName>
    </submittedName>
</protein>
<feature type="domain" description="UvrD-like helicase C-terminal" evidence="2">
    <location>
        <begin position="522"/>
        <end position="572"/>
    </location>
</feature>
<dbReference type="OrthoDB" id="62197at2157"/>
<evidence type="ECO:0000313" key="3">
    <source>
        <dbReference type="EMBL" id="ADI73277.1"/>
    </source>
</evidence>
<organism evidence="3 4">
    <name type="scientific">Methanohalobium evestigatum (strain ATCC BAA-1072 / DSM 3721 / NBRC 107634 / OCM 161 / Z-7303)</name>
    <dbReference type="NCBI Taxonomy" id="644295"/>
    <lineage>
        <taxon>Archaea</taxon>
        <taxon>Methanobacteriati</taxon>
        <taxon>Methanobacteriota</taxon>
        <taxon>Stenosarchaea group</taxon>
        <taxon>Methanomicrobia</taxon>
        <taxon>Methanosarcinales</taxon>
        <taxon>Methanosarcinaceae</taxon>
        <taxon>Methanohalobium</taxon>
    </lineage>
</organism>
<proteinExistence type="predicted"/>
<dbReference type="AlphaFoldDB" id="D7E6Q5"/>
<dbReference type="Gene3D" id="3.40.50.300">
    <property type="entry name" value="P-loop containing nucleotide triphosphate hydrolases"/>
    <property type="match status" value="2"/>
</dbReference>
<dbReference type="SUPFAM" id="SSF52540">
    <property type="entry name" value="P-loop containing nucleoside triphosphate hydrolases"/>
    <property type="match status" value="1"/>
</dbReference>
<dbReference type="PANTHER" id="PTHR11070:SF2">
    <property type="entry name" value="ATP-DEPENDENT DNA HELICASE SRS2"/>
    <property type="match status" value="1"/>
</dbReference>
<dbReference type="GO" id="GO:0000725">
    <property type="term" value="P:recombinational repair"/>
    <property type="evidence" value="ECO:0007669"/>
    <property type="project" value="TreeGrafter"/>
</dbReference>
<dbReference type="EMBL" id="CP002069">
    <property type="protein sequence ID" value="ADI73277.1"/>
    <property type="molecule type" value="Genomic_DNA"/>
</dbReference>